<keyword evidence="2" id="KW-1185">Reference proteome</keyword>
<accession>A0ABV4H2Q3</accession>
<proteinExistence type="predicted"/>
<dbReference type="RefSeq" id="WP_370442080.1">
    <property type="nucleotide sequence ID" value="NZ_JBGFTU010000015.1"/>
</dbReference>
<organism evidence="1 2">
    <name type="scientific">Kineococcus halophytocola</name>
    <dbReference type="NCBI Taxonomy" id="3234027"/>
    <lineage>
        <taxon>Bacteria</taxon>
        <taxon>Bacillati</taxon>
        <taxon>Actinomycetota</taxon>
        <taxon>Actinomycetes</taxon>
        <taxon>Kineosporiales</taxon>
        <taxon>Kineosporiaceae</taxon>
        <taxon>Kineococcus</taxon>
    </lineage>
</organism>
<evidence type="ECO:0000313" key="1">
    <source>
        <dbReference type="EMBL" id="MEZ0165855.1"/>
    </source>
</evidence>
<protein>
    <submittedName>
        <fullName evidence="1">Uncharacterized protein</fullName>
    </submittedName>
</protein>
<dbReference type="EMBL" id="JBGFTU010000015">
    <property type="protein sequence ID" value="MEZ0165855.1"/>
    <property type="molecule type" value="Genomic_DNA"/>
</dbReference>
<name>A0ABV4H2Q3_9ACTN</name>
<sequence>MASNPQTPVTLVFRADFGADPLWRHVAGRGPGMVRLDRLPLSAQLTADVRAWARRHDELQDPPNPVRGTPAELGEWVRTGSELLVRLRAELGPRFEVVDGRGGSGHTGTY</sequence>
<evidence type="ECO:0000313" key="2">
    <source>
        <dbReference type="Proteomes" id="UP001565927"/>
    </source>
</evidence>
<gene>
    <name evidence="1" type="ORF">AB2L27_13940</name>
</gene>
<comment type="caution">
    <text evidence="1">The sequence shown here is derived from an EMBL/GenBank/DDBJ whole genome shotgun (WGS) entry which is preliminary data.</text>
</comment>
<dbReference type="Proteomes" id="UP001565927">
    <property type="component" value="Unassembled WGS sequence"/>
</dbReference>
<reference evidence="1 2" key="1">
    <citation type="submission" date="2024-07" db="EMBL/GenBank/DDBJ databases">
        <authorList>
            <person name="Thanompreechachai J."/>
            <person name="Duangmal K."/>
        </authorList>
    </citation>
    <scope>NUCLEOTIDE SEQUENCE [LARGE SCALE GENOMIC DNA]</scope>
    <source>
        <strain evidence="1 2">LSe6-4</strain>
    </source>
</reference>